<protein>
    <recommendedName>
        <fullName evidence="3">Zinc finger BED domain-containing protein 5</fullName>
    </recommendedName>
</protein>
<name>A0ABR3M827_9TELE</name>
<sequence>MGVEHEQLLFHTEVRWLSRGRVLQRLYKLRSEVKMFLVDVKSDLARYLDDPLWLAQLAYLVDIFDRLNLLNTMQGRDASILILSDKLSNATIKLLLPFTSVYLCEAGFPKLTALKTKYRNRLQVEDDIRLALSNTEPQIPLLCEKKQAQVSH</sequence>
<dbReference type="PANTHER" id="PTHR45913:SF19">
    <property type="entry name" value="LOW QUALITY PROTEIN: ZINC FINGER BED DOMAIN-CONTAINING PROTEIN 5-LIKE"/>
    <property type="match status" value="1"/>
</dbReference>
<reference evidence="1 2" key="1">
    <citation type="submission" date="2023-09" db="EMBL/GenBank/DDBJ databases">
        <authorList>
            <person name="Wang M."/>
        </authorList>
    </citation>
    <scope>NUCLEOTIDE SEQUENCE [LARGE SCALE GENOMIC DNA]</scope>
    <source>
        <strain evidence="1">GT-2023</strain>
        <tissue evidence="1">Liver</tissue>
    </source>
</reference>
<evidence type="ECO:0000313" key="1">
    <source>
        <dbReference type="EMBL" id="KAL1261275.1"/>
    </source>
</evidence>
<evidence type="ECO:0000313" key="2">
    <source>
        <dbReference type="Proteomes" id="UP001558613"/>
    </source>
</evidence>
<accession>A0ABR3M827</accession>
<organism evidence="1 2">
    <name type="scientific">Cirrhinus molitorella</name>
    <name type="common">mud carp</name>
    <dbReference type="NCBI Taxonomy" id="172907"/>
    <lineage>
        <taxon>Eukaryota</taxon>
        <taxon>Metazoa</taxon>
        <taxon>Chordata</taxon>
        <taxon>Craniata</taxon>
        <taxon>Vertebrata</taxon>
        <taxon>Euteleostomi</taxon>
        <taxon>Actinopterygii</taxon>
        <taxon>Neopterygii</taxon>
        <taxon>Teleostei</taxon>
        <taxon>Ostariophysi</taxon>
        <taxon>Cypriniformes</taxon>
        <taxon>Cyprinidae</taxon>
        <taxon>Labeoninae</taxon>
        <taxon>Labeonini</taxon>
        <taxon>Cirrhinus</taxon>
    </lineage>
</organism>
<proteinExistence type="predicted"/>
<dbReference type="Proteomes" id="UP001558613">
    <property type="component" value="Unassembled WGS sequence"/>
</dbReference>
<gene>
    <name evidence="1" type="ORF">QQF64_006540</name>
</gene>
<keyword evidence="2" id="KW-1185">Reference proteome</keyword>
<dbReference type="EMBL" id="JAYMGO010000014">
    <property type="protein sequence ID" value="KAL1261275.1"/>
    <property type="molecule type" value="Genomic_DNA"/>
</dbReference>
<comment type="caution">
    <text evidence="1">The sequence shown here is derived from an EMBL/GenBank/DDBJ whole genome shotgun (WGS) entry which is preliminary data.</text>
</comment>
<evidence type="ECO:0008006" key="3">
    <source>
        <dbReference type="Google" id="ProtNLM"/>
    </source>
</evidence>
<dbReference type="PANTHER" id="PTHR45913">
    <property type="entry name" value="EPM2A-INTERACTING PROTEIN 1"/>
    <property type="match status" value="1"/>
</dbReference>